<protein>
    <submittedName>
        <fullName evidence="2">Uncharacterized protein</fullName>
    </submittedName>
</protein>
<reference evidence="2" key="1">
    <citation type="submission" date="2020-04" db="EMBL/GenBank/DDBJ databases">
        <authorList>
            <person name="Alioto T."/>
            <person name="Alioto T."/>
            <person name="Gomez Garrido J."/>
        </authorList>
    </citation>
    <scope>NUCLEOTIDE SEQUENCE</scope>
    <source>
        <strain evidence="2">A484AB</strain>
    </source>
</reference>
<sequence>MPLTTTPETKLCNTRTCYLLTKSNNPITIENSKETIRLSDGPSTSGNQMSIIQLTSSKENPVFICCFGVKTKQSSTVSNPTPESQTSQLNGNALFSNTSPRIISQSNADTVVETVSTIGCSQETKTNQQDTVYHATKTSNTLPLKQSNTNEELESVFAIDCFQETRSNQPKIVYHTTKDNQADTSPLAGNMSATNDASTIHAGDLSATNDPIEEQNIPSDIHHECTVSQIGHSKPSTIHTVCHTTKGEHTHTSPVACNLLAINAESDNGTLEDQNTQSNIHHQSKTSQIENQPSDIQTQLGTIHQSDGVSNENPLEEKSTIHNYCKTRQTDHVPTQLNTIQQSKHSTVENCFFKTDLTSINDHHQSENGQTGSPSTPQKTLPLHDHSTTNTKQSPLKGCYLDAGSWDPLCHHIEYNEKSMGLPHDLRYIKESELFPMAYGDFTKCLEDEDLCCSTPPNMLTSADDDGVVPSSSPLLPGDGGRYYSTCSDTSTDGSQEYSWECFSARNENIYKSPSLTYADYPQYGTLNWGLTPTIIYKTPEPDTSLQDVGNDYMKCSISAGNVELLTPPPPNYKKLLRRSRRRMERRHVKKRRIYFGNFVPDDPMWFEDELDEKELFDGNDEPF</sequence>
<name>A0A7D9EQ73_PARCT</name>
<comment type="caution">
    <text evidence="2">The sequence shown here is derived from an EMBL/GenBank/DDBJ whole genome shotgun (WGS) entry which is preliminary data.</text>
</comment>
<dbReference type="Proteomes" id="UP001152795">
    <property type="component" value="Unassembled WGS sequence"/>
</dbReference>
<feature type="non-terminal residue" evidence="2">
    <location>
        <position position="624"/>
    </location>
</feature>
<feature type="region of interest" description="Disordered" evidence="1">
    <location>
        <begin position="272"/>
        <end position="291"/>
    </location>
</feature>
<accession>A0A7D9EQ73</accession>
<evidence type="ECO:0000256" key="1">
    <source>
        <dbReference type="SAM" id="MobiDB-lite"/>
    </source>
</evidence>
<dbReference type="AlphaFoldDB" id="A0A7D9EQ73"/>
<dbReference type="EMBL" id="CACRXK020008784">
    <property type="protein sequence ID" value="CAB4015616.1"/>
    <property type="molecule type" value="Genomic_DNA"/>
</dbReference>
<feature type="compositionally biased region" description="Polar residues" evidence="1">
    <location>
        <begin position="367"/>
        <end position="379"/>
    </location>
</feature>
<proteinExistence type="predicted"/>
<feature type="region of interest" description="Disordered" evidence="1">
    <location>
        <begin position="361"/>
        <end position="394"/>
    </location>
</feature>
<evidence type="ECO:0000313" key="3">
    <source>
        <dbReference type="Proteomes" id="UP001152795"/>
    </source>
</evidence>
<dbReference type="OrthoDB" id="10676463at2759"/>
<keyword evidence="3" id="KW-1185">Reference proteome</keyword>
<gene>
    <name evidence="2" type="ORF">PACLA_8A002549</name>
</gene>
<evidence type="ECO:0000313" key="2">
    <source>
        <dbReference type="EMBL" id="CAB4015616.1"/>
    </source>
</evidence>
<organism evidence="2 3">
    <name type="scientific">Paramuricea clavata</name>
    <name type="common">Red gorgonian</name>
    <name type="synonym">Violescent sea-whip</name>
    <dbReference type="NCBI Taxonomy" id="317549"/>
    <lineage>
        <taxon>Eukaryota</taxon>
        <taxon>Metazoa</taxon>
        <taxon>Cnidaria</taxon>
        <taxon>Anthozoa</taxon>
        <taxon>Octocorallia</taxon>
        <taxon>Malacalcyonacea</taxon>
        <taxon>Plexauridae</taxon>
        <taxon>Paramuricea</taxon>
    </lineage>
</organism>